<sequence>MVSLNYRILHIVIRTQKVKRWNKIGLFQKRWFMNSVPFLSFHTKEESKDAGTVVNGNNQSHEKAQDFGQYGGFGRDQETDDDIAFVNDDLKLGKNFHMISERLLNILTPL</sequence>
<comment type="caution">
    <text evidence="2">The sequence shown here is derived from an EMBL/GenBank/DDBJ whole genome shotgun (WGS) entry which is preliminary data.</text>
</comment>
<organism evidence="2 3">
    <name type="scientific">Elysia marginata</name>
    <dbReference type="NCBI Taxonomy" id="1093978"/>
    <lineage>
        <taxon>Eukaryota</taxon>
        <taxon>Metazoa</taxon>
        <taxon>Spiralia</taxon>
        <taxon>Lophotrochozoa</taxon>
        <taxon>Mollusca</taxon>
        <taxon>Gastropoda</taxon>
        <taxon>Heterobranchia</taxon>
        <taxon>Euthyneura</taxon>
        <taxon>Panpulmonata</taxon>
        <taxon>Sacoglossa</taxon>
        <taxon>Placobranchoidea</taxon>
        <taxon>Plakobranchidae</taxon>
        <taxon>Elysia</taxon>
    </lineage>
</organism>
<dbReference type="EMBL" id="BMAT01008373">
    <property type="protein sequence ID" value="GFR83281.1"/>
    <property type="molecule type" value="Genomic_DNA"/>
</dbReference>
<name>A0AAV4GDR9_9GAST</name>
<evidence type="ECO:0000313" key="3">
    <source>
        <dbReference type="Proteomes" id="UP000762676"/>
    </source>
</evidence>
<keyword evidence="3" id="KW-1185">Reference proteome</keyword>
<evidence type="ECO:0000256" key="1">
    <source>
        <dbReference type="SAM" id="MobiDB-lite"/>
    </source>
</evidence>
<evidence type="ECO:0000313" key="2">
    <source>
        <dbReference type="EMBL" id="GFR83281.1"/>
    </source>
</evidence>
<feature type="region of interest" description="Disordered" evidence="1">
    <location>
        <begin position="50"/>
        <end position="71"/>
    </location>
</feature>
<proteinExistence type="predicted"/>
<reference evidence="2 3" key="1">
    <citation type="journal article" date="2021" name="Elife">
        <title>Chloroplast acquisition without the gene transfer in kleptoplastic sea slugs, Plakobranchus ocellatus.</title>
        <authorList>
            <person name="Maeda T."/>
            <person name="Takahashi S."/>
            <person name="Yoshida T."/>
            <person name="Shimamura S."/>
            <person name="Takaki Y."/>
            <person name="Nagai Y."/>
            <person name="Toyoda A."/>
            <person name="Suzuki Y."/>
            <person name="Arimoto A."/>
            <person name="Ishii H."/>
            <person name="Satoh N."/>
            <person name="Nishiyama T."/>
            <person name="Hasebe M."/>
            <person name="Maruyama T."/>
            <person name="Minagawa J."/>
            <person name="Obokata J."/>
            <person name="Shigenobu S."/>
        </authorList>
    </citation>
    <scope>NUCLEOTIDE SEQUENCE [LARGE SCALE GENOMIC DNA]</scope>
</reference>
<accession>A0AAV4GDR9</accession>
<gene>
    <name evidence="2" type="ORF">ElyMa_004119800</name>
</gene>
<dbReference type="Proteomes" id="UP000762676">
    <property type="component" value="Unassembled WGS sequence"/>
</dbReference>
<dbReference type="AlphaFoldDB" id="A0AAV4GDR9"/>
<protein>
    <submittedName>
        <fullName evidence="2">Uncharacterized protein</fullName>
    </submittedName>
</protein>